<evidence type="ECO:0008006" key="4">
    <source>
        <dbReference type="Google" id="ProtNLM"/>
    </source>
</evidence>
<keyword evidence="1" id="KW-1133">Transmembrane helix</keyword>
<dbReference type="AlphaFoldDB" id="A0AAU9DDS9"/>
<dbReference type="PANTHER" id="PTHR40940:SF2">
    <property type="entry name" value="BATD"/>
    <property type="match status" value="1"/>
</dbReference>
<dbReference type="KEGG" id="haby:HLVA_09020"/>
<gene>
    <name evidence="2" type="ORF">HLVA_09020</name>
</gene>
<dbReference type="RefSeq" id="WP_307905265.1">
    <property type="nucleotide sequence ID" value="NZ_AP027059.1"/>
</dbReference>
<dbReference type="PANTHER" id="PTHR40940">
    <property type="entry name" value="PROTEIN BATD-RELATED"/>
    <property type="match status" value="1"/>
</dbReference>
<keyword evidence="1" id="KW-0812">Transmembrane</keyword>
<evidence type="ECO:0000313" key="2">
    <source>
        <dbReference type="EMBL" id="BDU50333.1"/>
    </source>
</evidence>
<dbReference type="Proteomes" id="UP001321582">
    <property type="component" value="Chromosome"/>
</dbReference>
<feature type="transmembrane region" description="Helical" evidence="1">
    <location>
        <begin position="430"/>
        <end position="452"/>
    </location>
</feature>
<evidence type="ECO:0000313" key="3">
    <source>
        <dbReference type="Proteomes" id="UP001321582"/>
    </source>
</evidence>
<organism evidence="2 3">
    <name type="scientific">Haliovirga abyssi</name>
    <dbReference type="NCBI Taxonomy" id="2996794"/>
    <lineage>
        <taxon>Bacteria</taxon>
        <taxon>Fusobacteriati</taxon>
        <taxon>Fusobacteriota</taxon>
        <taxon>Fusobacteriia</taxon>
        <taxon>Fusobacteriales</taxon>
        <taxon>Haliovirgaceae</taxon>
        <taxon>Haliovirga</taxon>
    </lineage>
</organism>
<accession>A0AAU9DDS9</accession>
<protein>
    <recommendedName>
        <fullName evidence="4">Protein BatD</fullName>
    </recommendedName>
</protein>
<sequence>MKSIKHIIFIILLMINSIVMLAATPSITLDIDTIQIPIGETANLSVALNNMKGAKALSINGLNNFKVVSKSSSTQTTIINFKKTESVNYNYTILATQKGEYPLKATVKYKGKIYESNILNISVTKASQQTGFAKNIFLKTVISKDKIYFGEKLILAYDLYTRYNVNSYGFTDKMNLDKFMVKTTDQDKLKGSYVYINGKKYVKKRVYESILTPLNSGEIKIPSFAFQANIATNDDFGFFNTTKPKILMTKEKIVNVLKLPLDGQPKNFTGIIGNLNIESNILSKNINYGDSTTLTIKLFGDCNLDNVDKIIKSNIKGFKIYESLKKSSEDFENGKYLAKKQFDIIIIPEKTGELVFPGIEIPYFNPTSGKYEIAKVKSFKIKVTGTMKQNNIANSYNNNQEELNISTLPVNNVITKEGNNNYFVIKINKILAYIIIVVIFVLLILLIVIIILNRTKDNINSKMRKCKTVDEVYDLFADVLKDKYAINIKAFSMKSLKEKINDEDIIKIISKFNNKEYEEVNEIKKDIKIILKKI</sequence>
<feature type="transmembrane region" description="Helical" evidence="1">
    <location>
        <begin position="7"/>
        <end position="27"/>
    </location>
</feature>
<reference evidence="2 3" key="1">
    <citation type="submission" date="2022-11" db="EMBL/GenBank/DDBJ databases">
        <title>Haliovirga abyssi gen. nov., sp. nov., a mesophilic fermentative bacterium isolated from the Iheya North hydrothermal field and the proposal of Haliovirgaceae fam. nov.</title>
        <authorList>
            <person name="Miyazaki U."/>
            <person name="Tame A."/>
            <person name="Miyazaki J."/>
            <person name="Takai K."/>
            <person name="Sawayama S."/>
            <person name="Kitajima M."/>
            <person name="Okamoto A."/>
            <person name="Nakagawa S."/>
        </authorList>
    </citation>
    <scope>NUCLEOTIDE SEQUENCE [LARGE SCALE GENOMIC DNA]</scope>
    <source>
        <strain evidence="2 3">IC12</strain>
    </source>
</reference>
<dbReference type="EMBL" id="AP027059">
    <property type="protein sequence ID" value="BDU50333.1"/>
    <property type="molecule type" value="Genomic_DNA"/>
</dbReference>
<keyword evidence="1" id="KW-0472">Membrane</keyword>
<dbReference type="Pfam" id="PF13584">
    <property type="entry name" value="BatD"/>
    <property type="match status" value="3"/>
</dbReference>
<evidence type="ECO:0000256" key="1">
    <source>
        <dbReference type="SAM" id="Phobius"/>
    </source>
</evidence>
<name>A0AAU9DDS9_9FUSO</name>
<proteinExistence type="predicted"/>
<dbReference type="InterPro" id="IPR025738">
    <property type="entry name" value="BatD"/>
</dbReference>
<keyword evidence="3" id="KW-1185">Reference proteome</keyword>